<feature type="compositionally biased region" description="Polar residues" evidence="1">
    <location>
        <begin position="87"/>
        <end position="116"/>
    </location>
</feature>
<feature type="region of interest" description="Disordered" evidence="1">
    <location>
        <begin position="77"/>
        <end position="116"/>
    </location>
</feature>
<organism evidence="2">
    <name type="scientific">Tanacetum cinerariifolium</name>
    <name type="common">Dalmatian daisy</name>
    <name type="synonym">Chrysanthemum cinerariifolium</name>
    <dbReference type="NCBI Taxonomy" id="118510"/>
    <lineage>
        <taxon>Eukaryota</taxon>
        <taxon>Viridiplantae</taxon>
        <taxon>Streptophyta</taxon>
        <taxon>Embryophyta</taxon>
        <taxon>Tracheophyta</taxon>
        <taxon>Spermatophyta</taxon>
        <taxon>Magnoliopsida</taxon>
        <taxon>eudicotyledons</taxon>
        <taxon>Gunneridae</taxon>
        <taxon>Pentapetalae</taxon>
        <taxon>asterids</taxon>
        <taxon>campanulids</taxon>
        <taxon>Asterales</taxon>
        <taxon>Asteraceae</taxon>
        <taxon>Asteroideae</taxon>
        <taxon>Anthemideae</taxon>
        <taxon>Anthemidinae</taxon>
        <taxon>Tanacetum</taxon>
    </lineage>
</organism>
<evidence type="ECO:0000256" key="1">
    <source>
        <dbReference type="SAM" id="MobiDB-lite"/>
    </source>
</evidence>
<comment type="caution">
    <text evidence="2">The sequence shown here is derived from an EMBL/GenBank/DDBJ whole genome shotgun (WGS) entry which is preliminary data.</text>
</comment>
<accession>A0A699H7V8</accession>
<name>A0A699H7V8_TANCI</name>
<sequence>VIVLLERNDEDSEAMSKGMWSVSKTKVGLECISRFNTASTYPVLFGVKYQWILLKVCQSHKQEVSNSNPVDVLNSIENDVDLGTNGGSQNPNSSNANTSGFLSGNAESSSTSNTPMVENFDKMERLIIEGKVTLVDDDGKPLKKVDYSDDHDSEDKVASTDDDMEKFLV</sequence>
<reference evidence="2" key="1">
    <citation type="journal article" date="2019" name="Sci. Rep.">
        <title>Draft genome of Tanacetum cinerariifolium, the natural source of mosquito coil.</title>
        <authorList>
            <person name="Yamashiro T."/>
            <person name="Shiraishi A."/>
            <person name="Satake H."/>
            <person name="Nakayama K."/>
        </authorList>
    </citation>
    <scope>NUCLEOTIDE SEQUENCE</scope>
</reference>
<evidence type="ECO:0000313" key="2">
    <source>
        <dbReference type="EMBL" id="GEX04280.1"/>
    </source>
</evidence>
<dbReference type="AlphaFoldDB" id="A0A699H7V8"/>
<feature type="non-terminal residue" evidence="2">
    <location>
        <position position="1"/>
    </location>
</feature>
<feature type="region of interest" description="Disordered" evidence="1">
    <location>
        <begin position="137"/>
        <end position="169"/>
    </location>
</feature>
<dbReference type="EMBL" id="BKCJ010086500">
    <property type="protein sequence ID" value="GEX04280.1"/>
    <property type="molecule type" value="Genomic_DNA"/>
</dbReference>
<protein>
    <submittedName>
        <fullName evidence="2">Uncharacterized protein</fullName>
    </submittedName>
</protein>
<gene>
    <name evidence="2" type="ORF">Tci_276255</name>
</gene>
<proteinExistence type="predicted"/>